<dbReference type="EMBL" id="JALIGE010000074">
    <property type="protein sequence ID" value="MCS2162145.1"/>
    <property type="molecule type" value="Genomic_DNA"/>
</dbReference>
<keyword evidence="2" id="KW-1185">Reference proteome</keyword>
<dbReference type="InterPro" id="IPR029055">
    <property type="entry name" value="Ntn_hydrolases_N"/>
</dbReference>
<dbReference type="Pfam" id="PF01112">
    <property type="entry name" value="Asparaginase_2"/>
    <property type="match status" value="1"/>
</dbReference>
<evidence type="ECO:0000313" key="2">
    <source>
        <dbReference type="Proteomes" id="UP001205357"/>
    </source>
</evidence>
<dbReference type="SUPFAM" id="SSF56235">
    <property type="entry name" value="N-terminal nucleophile aminohydrolases (Ntn hydrolases)"/>
    <property type="match status" value="1"/>
</dbReference>
<dbReference type="RefSeq" id="WP_258988715.1">
    <property type="nucleotide sequence ID" value="NZ_JALIGE010000074.1"/>
</dbReference>
<accession>A0ABT2E2P1</accession>
<name>A0ABT2E2P1_9ENTR</name>
<dbReference type="PANTHER" id="PTHR10188:SF6">
    <property type="entry name" value="N(4)-(BETA-N-ACETYLGLUCOSAMINYL)-L-ASPARAGINASE"/>
    <property type="match status" value="1"/>
</dbReference>
<dbReference type="Proteomes" id="UP001205357">
    <property type="component" value="Unassembled WGS sequence"/>
</dbReference>
<reference evidence="1 2" key="1">
    <citation type="submission" date="2022-04" db="EMBL/GenBank/DDBJ databases">
        <title>Proposal of a three novel species of Scandinavium, Scandinavium hiltneri, Scandinavium manionii, Scandinavium tedordense.</title>
        <authorList>
            <person name="Maddock D.W."/>
            <person name="Brady C.L."/>
            <person name="Denman S."/>
            <person name="Arnold D."/>
        </authorList>
    </citation>
    <scope>NUCLEOTIDE SEQUENCE [LARGE SCALE GENOMIC DNA]</scope>
    <source>
        <strain evidence="1 2">H11S7</strain>
    </source>
</reference>
<organism evidence="1 2">
    <name type="scientific">Scandinavium hiltneri</name>
    <dbReference type="NCBI Taxonomy" id="2926519"/>
    <lineage>
        <taxon>Bacteria</taxon>
        <taxon>Pseudomonadati</taxon>
        <taxon>Pseudomonadota</taxon>
        <taxon>Gammaproteobacteria</taxon>
        <taxon>Enterobacterales</taxon>
        <taxon>Enterobacteriaceae</taxon>
        <taxon>Scandinavium</taxon>
    </lineage>
</organism>
<protein>
    <submittedName>
        <fullName evidence="1">Isoaspartyl peptidase/L-asparaginase</fullName>
    </submittedName>
</protein>
<dbReference type="InterPro" id="IPR000246">
    <property type="entry name" value="Peptidase_T2"/>
</dbReference>
<gene>
    <name evidence="1" type="ORF">MUU47_13670</name>
</gene>
<dbReference type="PANTHER" id="PTHR10188">
    <property type="entry name" value="L-ASPARAGINASE"/>
    <property type="match status" value="1"/>
</dbReference>
<comment type="caution">
    <text evidence="1">The sequence shown here is derived from an EMBL/GenBank/DDBJ whole genome shotgun (WGS) entry which is preliminary data.</text>
</comment>
<evidence type="ECO:0000313" key="1">
    <source>
        <dbReference type="EMBL" id="MCS2162145.1"/>
    </source>
</evidence>
<sequence length="322" mass="33944">MNKPVIVIHGGAGTISHNAVSPEKEQEYHIALRRVLLASQKLLAEGASALDAVTLAVTLLEDCPLFNAGKGAVFTHAETHEMDAAIMDGRNLRAGAVSCVSHIQHPVQAARAVLEHSQHVLFVGEGAETFARQQGLPLVAADYFSTSARHQQLQRVKQSNGDGMMLDHSGASLLQHTSTPINEDKKFGTVGAVALDIYGNLAAATSTGGMTNKQPGRVGDSPILGAGTYADNQTAAVSCTGSGEMFMRKVTAYDLCALMEYADLSLEQAGTKVIMEKLPLIGGEGGLIAVDASGNICLPFNSEGMYRGFAYVGEEVTTAIFR</sequence>
<dbReference type="Gene3D" id="3.60.20.30">
    <property type="entry name" value="(Glycosyl)asparaginase"/>
    <property type="match status" value="1"/>
</dbReference>
<dbReference type="CDD" id="cd04701">
    <property type="entry name" value="Asparaginase_2"/>
    <property type="match status" value="1"/>
</dbReference>
<proteinExistence type="predicted"/>